<dbReference type="RefSeq" id="WP_216651941.1">
    <property type="nucleotide sequence ID" value="NZ_CP053627.1"/>
</dbReference>
<evidence type="ECO:0000313" key="1">
    <source>
        <dbReference type="EMBL" id="MCD8472836.1"/>
    </source>
</evidence>
<keyword evidence="2" id="KW-1185">Reference proteome</keyword>
<proteinExistence type="predicted"/>
<reference evidence="1" key="1">
    <citation type="submission" date="2021-11" db="EMBL/GenBank/DDBJ databases">
        <title>Genome sequence of Xylella taiwanensis PLS432.</title>
        <authorList>
            <person name="Weng L.-W."/>
            <person name="Su C.-C."/>
            <person name="Tsai C.-W."/>
            <person name="Kuo C.-H."/>
        </authorList>
    </citation>
    <scope>NUCLEOTIDE SEQUENCE</scope>
    <source>
        <strain evidence="1">PLS432</strain>
    </source>
</reference>
<gene>
    <name evidence="1" type="ORF">LPH55_04965</name>
</gene>
<organism evidence="1 2">
    <name type="scientific">Xylella taiwanensis</name>
    <dbReference type="NCBI Taxonomy" id="1444770"/>
    <lineage>
        <taxon>Bacteria</taxon>
        <taxon>Pseudomonadati</taxon>
        <taxon>Pseudomonadota</taxon>
        <taxon>Gammaproteobacteria</taxon>
        <taxon>Lysobacterales</taxon>
        <taxon>Lysobacteraceae</taxon>
        <taxon>Xylella</taxon>
    </lineage>
</organism>
<protein>
    <submittedName>
        <fullName evidence="1">Uncharacterized protein</fullName>
    </submittedName>
</protein>
<dbReference type="GeneID" id="68901990"/>
<name>A0ABS8TV16_9GAMM</name>
<evidence type="ECO:0000313" key="2">
    <source>
        <dbReference type="Proteomes" id="UP001430701"/>
    </source>
</evidence>
<accession>A0ABS8TV16</accession>
<dbReference type="Proteomes" id="UP001430701">
    <property type="component" value="Unassembled WGS sequence"/>
</dbReference>
<comment type="caution">
    <text evidence="1">The sequence shown here is derived from an EMBL/GenBank/DDBJ whole genome shotgun (WGS) entry which is preliminary data.</text>
</comment>
<sequence>MMGSESVPAGIENYFRTVHQAITATLTTRRLTVGMSGLVRTYTGVPDQPIISMEIFP</sequence>
<dbReference type="EMBL" id="JAJPPU010000002">
    <property type="protein sequence ID" value="MCD8472836.1"/>
    <property type="molecule type" value="Genomic_DNA"/>
</dbReference>